<dbReference type="Proteomes" id="UP000308197">
    <property type="component" value="Unassembled WGS sequence"/>
</dbReference>
<dbReference type="EMBL" id="ML211307">
    <property type="protein sequence ID" value="TFK84579.1"/>
    <property type="molecule type" value="Genomic_DNA"/>
</dbReference>
<dbReference type="InParanoid" id="A0A5C3P6F9"/>
<sequence length="561" mass="62096">MVASGADSQAPQELQRMAREARYQRRHRAREAGVLPVPPRRRRAVRESSPVGPALPGSAEHAGRRTTSSSPSTSTNEGPDVATNLVCFPIKARNMPTFYETLPEDIDSNALGSVDVHACAQSPQHTTQDPLPEPTADRNHIDVVEPVFPLGHTPRREASEPPQCAAICGEMSVLAPGRDRLLNANIDSLLPSNNFVFVTRRIWWLIPTPCRGSKSGHPPSPLVVTDASPATGDRAFLPMPRIPFLPVVADLALLHHRAVRAQFAATARLRRGQVMSHSVQQAGVTMFEWGRAHSVVTPARHDDPARAMERAEDSSSYRDSHSDCDSVSDQDFTRSSPVPPVEEEEDEDSVHQPKTAGPKPLPFVEPLIVQHICRLFPARVARARELSRRPPLYGVAYRDVLRLRLIGGALADLGLGTGQGCHSSVTVQEGGCALRIHNHDVMVTLGMRPSTYRSVRSRLEKVQSVYTWLGQNKHVWEEELTQNMVPTLEHRAFHAMQALFGPDPLPTRRHVPREPLPAGVHDAVWENCNTFISWADDLIARYNLVKRLNLPVSPEFYDDST</sequence>
<protein>
    <submittedName>
        <fullName evidence="2">Uncharacterized protein</fullName>
    </submittedName>
</protein>
<feature type="compositionally biased region" description="Basic and acidic residues" evidence="1">
    <location>
        <begin position="299"/>
        <end position="324"/>
    </location>
</feature>
<evidence type="ECO:0000256" key="1">
    <source>
        <dbReference type="SAM" id="MobiDB-lite"/>
    </source>
</evidence>
<organism evidence="2 3">
    <name type="scientific">Polyporus arcularius HHB13444</name>
    <dbReference type="NCBI Taxonomy" id="1314778"/>
    <lineage>
        <taxon>Eukaryota</taxon>
        <taxon>Fungi</taxon>
        <taxon>Dikarya</taxon>
        <taxon>Basidiomycota</taxon>
        <taxon>Agaricomycotina</taxon>
        <taxon>Agaricomycetes</taxon>
        <taxon>Polyporales</taxon>
        <taxon>Polyporaceae</taxon>
        <taxon>Polyporus</taxon>
    </lineage>
</organism>
<proteinExistence type="predicted"/>
<dbReference type="AlphaFoldDB" id="A0A5C3P6F9"/>
<evidence type="ECO:0000313" key="3">
    <source>
        <dbReference type="Proteomes" id="UP000308197"/>
    </source>
</evidence>
<feature type="compositionally biased region" description="Polar residues" evidence="1">
    <location>
        <begin position="1"/>
        <end position="12"/>
    </location>
</feature>
<keyword evidence="3" id="KW-1185">Reference proteome</keyword>
<reference evidence="2 3" key="1">
    <citation type="journal article" date="2019" name="Nat. Ecol. Evol.">
        <title>Megaphylogeny resolves global patterns of mushroom evolution.</title>
        <authorList>
            <person name="Varga T."/>
            <person name="Krizsan K."/>
            <person name="Foldi C."/>
            <person name="Dima B."/>
            <person name="Sanchez-Garcia M."/>
            <person name="Sanchez-Ramirez S."/>
            <person name="Szollosi G.J."/>
            <person name="Szarkandi J.G."/>
            <person name="Papp V."/>
            <person name="Albert L."/>
            <person name="Andreopoulos W."/>
            <person name="Angelini C."/>
            <person name="Antonin V."/>
            <person name="Barry K.W."/>
            <person name="Bougher N.L."/>
            <person name="Buchanan P."/>
            <person name="Buyck B."/>
            <person name="Bense V."/>
            <person name="Catcheside P."/>
            <person name="Chovatia M."/>
            <person name="Cooper J."/>
            <person name="Damon W."/>
            <person name="Desjardin D."/>
            <person name="Finy P."/>
            <person name="Geml J."/>
            <person name="Haridas S."/>
            <person name="Hughes K."/>
            <person name="Justo A."/>
            <person name="Karasinski D."/>
            <person name="Kautmanova I."/>
            <person name="Kiss B."/>
            <person name="Kocsube S."/>
            <person name="Kotiranta H."/>
            <person name="LaButti K.M."/>
            <person name="Lechner B.E."/>
            <person name="Liimatainen K."/>
            <person name="Lipzen A."/>
            <person name="Lukacs Z."/>
            <person name="Mihaltcheva S."/>
            <person name="Morgado L.N."/>
            <person name="Niskanen T."/>
            <person name="Noordeloos M.E."/>
            <person name="Ohm R.A."/>
            <person name="Ortiz-Santana B."/>
            <person name="Ovrebo C."/>
            <person name="Racz N."/>
            <person name="Riley R."/>
            <person name="Savchenko A."/>
            <person name="Shiryaev A."/>
            <person name="Soop K."/>
            <person name="Spirin V."/>
            <person name="Szebenyi C."/>
            <person name="Tomsovsky M."/>
            <person name="Tulloss R.E."/>
            <person name="Uehling J."/>
            <person name="Grigoriev I.V."/>
            <person name="Vagvolgyi C."/>
            <person name="Papp T."/>
            <person name="Martin F.M."/>
            <person name="Miettinen O."/>
            <person name="Hibbett D.S."/>
            <person name="Nagy L.G."/>
        </authorList>
    </citation>
    <scope>NUCLEOTIDE SEQUENCE [LARGE SCALE GENOMIC DNA]</scope>
    <source>
        <strain evidence="2 3">HHB13444</strain>
    </source>
</reference>
<evidence type="ECO:0000313" key="2">
    <source>
        <dbReference type="EMBL" id="TFK84579.1"/>
    </source>
</evidence>
<gene>
    <name evidence="2" type="ORF">K466DRAFT_567141</name>
</gene>
<feature type="region of interest" description="Disordered" evidence="1">
    <location>
        <begin position="1"/>
        <end position="81"/>
    </location>
</feature>
<feature type="compositionally biased region" description="Polar residues" evidence="1">
    <location>
        <begin position="325"/>
        <end position="334"/>
    </location>
</feature>
<feature type="region of interest" description="Disordered" evidence="1">
    <location>
        <begin position="298"/>
        <end position="361"/>
    </location>
</feature>
<feature type="compositionally biased region" description="Low complexity" evidence="1">
    <location>
        <begin position="66"/>
        <end position="75"/>
    </location>
</feature>
<name>A0A5C3P6F9_9APHY</name>
<accession>A0A5C3P6F9</accession>